<sequence>MLHTGDVSLGQPSSKRIKEVRLKMLRNSDSYELFAQASTITPPSITMSDEYESTSHCASCDEYLYDDGERSLLCVCSTSKPLATTTASRDKIFDSAGGLQVHIDYAAVHPNDSDEGEDEDENDYKEREDG</sequence>
<dbReference type="AlphaFoldDB" id="A0A9P7RLK6"/>
<feature type="region of interest" description="Disordered" evidence="1">
    <location>
        <begin position="106"/>
        <end position="130"/>
    </location>
</feature>
<evidence type="ECO:0000256" key="1">
    <source>
        <dbReference type="SAM" id="MobiDB-lite"/>
    </source>
</evidence>
<dbReference type="Proteomes" id="UP001049176">
    <property type="component" value="Chromosome 11"/>
</dbReference>
<gene>
    <name evidence="2" type="ORF">E1B28_002964</name>
</gene>
<proteinExistence type="predicted"/>
<reference evidence="2" key="1">
    <citation type="journal article" date="2021" name="Genome Biol. Evol.">
        <title>The assembled and annotated genome of the fairy-ring fungus Marasmius oreades.</title>
        <authorList>
            <person name="Hiltunen M."/>
            <person name="Ament-Velasquez S.L."/>
            <person name="Johannesson H."/>
        </authorList>
    </citation>
    <scope>NUCLEOTIDE SEQUENCE</scope>
    <source>
        <strain evidence="2">03SP1</strain>
    </source>
</reference>
<dbReference type="GeneID" id="66072040"/>
<comment type="caution">
    <text evidence="2">The sequence shown here is derived from an EMBL/GenBank/DDBJ whole genome shotgun (WGS) entry which is preliminary data.</text>
</comment>
<organism evidence="2 3">
    <name type="scientific">Marasmius oreades</name>
    <name type="common">fairy-ring Marasmius</name>
    <dbReference type="NCBI Taxonomy" id="181124"/>
    <lineage>
        <taxon>Eukaryota</taxon>
        <taxon>Fungi</taxon>
        <taxon>Dikarya</taxon>
        <taxon>Basidiomycota</taxon>
        <taxon>Agaricomycotina</taxon>
        <taxon>Agaricomycetes</taxon>
        <taxon>Agaricomycetidae</taxon>
        <taxon>Agaricales</taxon>
        <taxon>Marasmiineae</taxon>
        <taxon>Marasmiaceae</taxon>
        <taxon>Marasmius</taxon>
    </lineage>
</organism>
<protein>
    <submittedName>
        <fullName evidence="2">Uncharacterized protein</fullName>
    </submittedName>
</protein>
<dbReference type="OrthoDB" id="6270329at2759"/>
<dbReference type="KEGG" id="more:E1B28_002964"/>
<evidence type="ECO:0000313" key="2">
    <source>
        <dbReference type="EMBL" id="KAG7085403.1"/>
    </source>
</evidence>
<name>A0A9P7RLK6_9AGAR</name>
<dbReference type="EMBL" id="CM032191">
    <property type="protein sequence ID" value="KAG7085403.1"/>
    <property type="molecule type" value="Genomic_DNA"/>
</dbReference>
<keyword evidence="3" id="KW-1185">Reference proteome</keyword>
<accession>A0A9P7RLK6</accession>
<evidence type="ECO:0000313" key="3">
    <source>
        <dbReference type="Proteomes" id="UP001049176"/>
    </source>
</evidence>
<feature type="compositionally biased region" description="Acidic residues" evidence="1">
    <location>
        <begin position="113"/>
        <end position="123"/>
    </location>
</feature>
<dbReference type="RefSeq" id="XP_043001874.1">
    <property type="nucleotide sequence ID" value="XM_043159920.1"/>
</dbReference>